<dbReference type="Gene3D" id="3.30.450.20">
    <property type="entry name" value="PAS domain"/>
    <property type="match status" value="2"/>
</dbReference>
<reference evidence="10" key="1">
    <citation type="submission" date="2019-12" db="EMBL/GenBank/DDBJ databases">
        <title>Complete genome of Terracaulis silvestris 0127_4.</title>
        <authorList>
            <person name="Vieira S."/>
            <person name="Riedel T."/>
            <person name="Sproer C."/>
            <person name="Pascual J."/>
            <person name="Boedeker C."/>
            <person name="Overmann J."/>
        </authorList>
    </citation>
    <scope>NUCLEOTIDE SEQUENCE [LARGE SCALE GENOMIC DNA]</scope>
    <source>
        <strain evidence="10">0127_4</strain>
    </source>
</reference>
<protein>
    <recommendedName>
        <fullName evidence="2">histidine kinase</fullName>
        <ecNumber evidence="2">2.7.13.3</ecNumber>
    </recommendedName>
</protein>
<evidence type="ECO:0000256" key="7">
    <source>
        <dbReference type="SAM" id="Phobius"/>
    </source>
</evidence>
<keyword evidence="3" id="KW-0597">Phosphoprotein</keyword>
<dbReference type="RefSeq" id="WP_158767437.1">
    <property type="nucleotide sequence ID" value="NZ_CP047045.1"/>
</dbReference>
<evidence type="ECO:0000256" key="5">
    <source>
        <dbReference type="ARBA" id="ARBA00022777"/>
    </source>
</evidence>
<dbReference type="CDD" id="cd00082">
    <property type="entry name" value="HisKA"/>
    <property type="match status" value="1"/>
</dbReference>
<dbReference type="PRINTS" id="PR00344">
    <property type="entry name" value="BCTRLSENSOR"/>
</dbReference>
<dbReference type="InterPro" id="IPR050736">
    <property type="entry name" value="Sensor_HK_Regulatory"/>
</dbReference>
<feature type="transmembrane region" description="Helical" evidence="7">
    <location>
        <begin position="70"/>
        <end position="87"/>
    </location>
</feature>
<evidence type="ECO:0000313" key="9">
    <source>
        <dbReference type="EMBL" id="QGZ96660.1"/>
    </source>
</evidence>
<dbReference type="PANTHER" id="PTHR43711:SF1">
    <property type="entry name" value="HISTIDINE KINASE 1"/>
    <property type="match status" value="1"/>
</dbReference>
<dbReference type="InterPro" id="IPR035965">
    <property type="entry name" value="PAS-like_dom_sf"/>
</dbReference>
<dbReference type="SUPFAM" id="SSF55874">
    <property type="entry name" value="ATPase domain of HSP90 chaperone/DNA topoisomerase II/histidine kinase"/>
    <property type="match status" value="1"/>
</dbReference>
<keyword evidence="6" id="KW-0902">Two-component regulatory system</keyword>
<dbReference type="InterPro" id="IPR005467">
    <property type="entry name" value="His_kinase_dom"/>
</dbReference>
<dbReference type="InterPro" id="IPR000014">
    <property type="entry name" value="PAS"/>
</dbReference>
<dbReference type="InterPro" id="IPR004358">
    <property type="entry name" value="Sig_transdc_His_kin-like_C"/>
</dbReference>
<proteinExistence type="predicted"/>
<dbReference type="SMART" id="SM00091">
    <property type="entry name" value="PAS"/>
    <property type="match status" value="2"/>
</dbReference>
<evidence type="ECO:0000256" key="2">
    <source>
        <dbReference type="ARBA" id="ARBA00012438"/>
    </source>
</evidence>
<dbReference type="GO" id="GO:0000155">
    <property type="term" value="F:phosphorelay sensor kinase activity"/>
    <property type="evidence" value="ECO:0007669"/>
    <property type="project" value="InterPro"/>
</dbReference>
<keyword evidence="4 9" id="KW-0808">Transferase</keyword>
<dbReference type="PANTHER" id="PTHR43711">
    <property type="entry name" value="TWO-COMPONENT HISTIDINE KINASE"/>
    <property type="match status" value="1"/>
</dbReference>
<evidence type="ECO:0000256" key="3">
    <source>
        <dbReference type="ARBA" id="ARBA00022553"/>
    </source>
</evidence>
<dbReference type="AlphaFoldDB" id="A0A6I6MMX0"/>
<feature type="domain" description="Histidine kinase" evidence="8">
    <location>
        <begin position="603"/>
        <end position="816"/>
    </location>
</feature>
<dbReference type="Gene3D" id="1.10.287.130">
    <property type="match status" value="1"/>
</dbReference>
<sequence>MSAGLQRFVSLFGWNLGVGALDGGFASLLVAAGAAAIAVASLLWALRVTDGARGTVEVWKKRVRELEDKVAWADAVFGAFPGVVLIWEDLVTDGEGEWGRPRIYGSPLALASLLRFSDSAVSAEPSIRILQGLTLFDANDATGNVTRLAPSLARLRREGAPFSIKISTPDGIYVEVDGRTAGARAVVWMLDASVRGVEEGGARGRIEGGREVIARDPAAFLEMWNAAPFMAWRVNGALKLEWANPDYLAALEAKSLDQAIQRNLQLDQGATELARKAIEAGAAVEETRSAVVGGQLRTLRIRMSPVAGGAAGIAIDVTDTEASREQLSKQQRAHDETLDHLAEGIAVFDAQKRLVFHNRAFEAMWGLDPAFLQDRPVHAAWLDYLKEKRKLPAHANYAEWRAGELALYQEVAELPQDMWVLPDGRMLRIARQRHPSGGLLLIFSDITNEVSLKSSYDALLQTQKAALDKLHEAIVVFGLDGRLKLSNAAFSKMWTLEPSALEDDMPFDKVVAACEHLFHDKAEWAKVRARITDPSPEARTEYRSEMRRSDESVLKFLTRPLPDGATLVAFQDITADRRVEEALRERAEAFETADKLKGQFVENVSYQLRNPLQAIYGNAEMLQHKVFGPLNDRQIDQVGSIIEASGNLSKLIDNILDVAMVEAGNVALDLAPMDVYETIADSVQMAASKARDTEVPIRVKCDPKIGAIDADQKRITQVIVNLLSNALRHTERGDTITVSADRLDGVIRLTVADTGKGMAFDQQAKAFDSFESGDRRGAGLGLALVRSFVEMHGGWVALASEPGRGVTVTCHLPVHAPQAGPPPTPPGERRAA</sequence>
<dbReference type="Gene3D" id="3.30.565.10">
    <property type="entry name" value="Histidine kinase-like ATPase, C-terminal domain"/>
    <property type="match status" value="1"/>
</dbReference>
<dbReference type="Pfam" id="PF00512">
    <property type="entry name" value="HisKA"/>
    <property type="match status" value="1"/>
</dbReference>
<dbReference type="Proteomes" id="UP000431269">
    <property type="component" value="Chromosome"/>
</dbReference>
<keyword evidence="10" id="KW-1185">Reference proteome</keyword>
<keyword evidence="7" id="KW-0472">Membrane</keyword>
<name>A0A6I6MMX0_9CAUL</name>
<dbReference type="PROSITE" id="PS50109">
    <property type="entry name" value="HIS_KIN"/>
    <property type="match status" value="1"/>
</dbReference>
<dbReference type="InterPro" id="IPR036890">
    <property type="entry name" value="HATPase_C_sf"/>
</dbReference>
<gene>
    <name evidence="9" type="primary">divL</name>
    <name evidence="9" type="ORF">DSM104635_03521</name>
</gene>
<dbReference type="Pfam" id="PF02518">
    <property type="entry name" value="HATPase_c"/>
    <property type="match status" value="1"/>
</dbReference>
<dbReference type="InterPro" id="IPR003594">
    <property type="entry name" value="HATPase_dom"/>
</dbReference>
<dbReference type="SUPFAM" id="SSF47384">
    <property type="entry name" value="Homodimeric domain of signal transducing histidine kinase"/>
    <property type="match status" value="1"/>
</dbReference>
<dbReference type="InterPro" id="IPR003661">
    <property type="entry name" value="HisK_dim/P_dom"/>
</dbReference>
<accession>A0A6I6MMX0</accession>
<evidence type="ECO:0000313" key="10">
    <source>
        <dbReference type="Proteomes" id="UP000431269"/>
    </source>
</evidence>
<dbReference type="EC" id="2.7.13.3" evidence="2"/>
<keyword evidence="7" id="KW-0812">Transmembrane</keyword>
<evidence type="ECO:0000259" key="8">
    <source>
        <dbReference type="PROSITE" id="PS50109"/>
    </source>
</evidence>
<dbReference type="SMART" id="SM00387">
    <property type="entry name" value="HATPase_c"/>
    <property type="match status" value="1"/>
</dbReference>
<comment type="catalytic activity">
    <reaction evidence="1">
        <text>ATP + protein L-histidine = ADP + protein N-phospho-L-histidine.</text>
        <dbReference type="EC" id="2.7.13.3"/>
    </reaction>
</comment>
<feature type="transmembrane region" description="Helical" evidence="7">
    <location>
        <begin position="25"/>
        <end position="49"/>
    </location>
</feature>
<evidence type="ECO:0000256" key="1">
    <source>
        <dbReference type="ARBA" id="ARBA00000085"/>
    </source>
</evidence>
<dbReference type="EMBL" id="CP047045">
    <property type="protein sequence ID" value="QGZ96660.1"/>
    <property type="molecule type" value="Genomic_DNA"/>
</dbReference>
<dbReference type="SMART" id="SM00388">
    <property type="entry name" value="HisKA"/>
    <property type="match status" value="1"/>
</dbReference>
<organism evidence="9 10">
    <name type="scientific">Terricaulis silvestris</name>
    <dbReference type="NCBI Taxonomy" id="2686094"/>
    <lineage>
        <taxon>Bacteria</taxon>
        <taxon>Pseudomonadati</taxon>
        <taxon>Pseudomonadota</taxon>
        <taxon>Alphaproteobacteria</taxon>
        <taxon>Caulobacterales</taxon>
        <taxon>Caulobacteraceae</taxon>
        <taxon>Terricaulis</taxon>
    </lineage>
</organism>
<evidence type="ECO:0000256" key="4">
    <source>
        <dbReference type="ARBA" id="ARBA00022679"/>
    </source>
</evidence>
<evidence type="ECO:0000256" key="6">
    <source>
        <dbReference type="ARBA" id="ARBA00023012"/>
    </source>
</evidence>
<keyword evidence="5" id="KW-0418">Kinase</keyword>
<keyword evidence="7" id="KW-1133">Transmembrane helix</keyword>
<dbReference type="KEGG" id="tsv:DSM104635_03521"/>
<dbReference type="CDD" id="cd00075">
    <property type="entry name" value="HATPase"/>
    <property type="match status" value="1"/>
</dbReference>
<dbReference type="SUPFAM" id="SSF55785">
    <property type="entry name" value="PYP-like sensor domain (PAS domain)"/>
    <property type="match status" value="2"/>
</dbReference>
<dbReference type="InterPro" id="IPR036097">
    <property type="entry name" value="HisK_dim/P_sf"/>
</dbReference>
<dbReference type="Pfam" id="PF12860">
    <property type="entry name" value="PAS_7"/>
    <property type="match status" value="2"/>
</dbReference>